<dbReference type="EMBL" id="CM000883">
    <property type="protein sequence ID" value="PNT64923.1"/>
    <property type="molecule type" value="Genomic_DNA"/>
</dbReference>
<evidence type="ECO:0000313" key="3">
    <source>
        <dbReference type="EnsemblPlants" id="PNT64923"/>
    </source>
</evidence>
<sequence length="135" mass="15462">MLLTPVMLLCMKQSLPYYFLTVANLQCLSASILLRVIGSNVWSARANTYMYILSFWGPTQKILLVKHWMVSTVKHVTVTHQLDFQLKSHHVDECHQVGPTESYMVIDTQLEACWADNNHQLLNLHPKQVVGDLVL</sequence>
<name>A0A2K2CSC1_BRADI</name>
<accession>A0A2K2CSC1</accession>
<proteinExistence type="predicted"/>
<keyword evidence="1" id="KW-1133">Transmembrane helix</keyword>
<feature type="transmembrane region" description="Helical" evidence="1">
    <location>
        <begin position="15"/>
        <end position="37"/>
    </location>
</feature>
<gene>
    <name evidence="2" type="ORF">BRADI_4g35045v3</name>
</gene>
<evidence type="ECO:0000256" key="1">
    <source>
        <dbReference type="SAM" id="Phobius"/>
    </source>
</evidence>
<reference evidence="2 3" key="1">
    <citation type="journal article" date="2010" name="Nature">
        <title>Genome sequencing and analysis of the model grass Brachypodium distachyon.</title>
        <authorList>
            <consortium name="International Brachypodium Initiative"/>
        </authorList>
    </citation>
    <scope>NUCLEOTIDE SEQUENCE [LARGE SCALE GENOMIC DNA]</scope>
    <source>
        <strain evidence="2 3">Bd21</strain>
    </source>
</reference>
<dbReference type="EMBL" id="CM000883">
    <property type="protein sequence ID" value="PNT64924.1"/>
    <property type="molecule type" value="Genomic_DNA"/>
</dbReference>
<dbReference type="ExpressionAtlas" id="A0A2K2CSC1">
    <property type="expression patterns" value="baseline and differential"/>
</dbReference>
<evidence type="ECO:0000313" key="2">
    <source>
        <dbReference type="EMBL" id="PNT64925.1"/>
    </source>
</evidence>
<reference evidence="3" key="3">
    <citation type="submission" date="2018-08" db="UniProtKB">
        <authorList>
            <consortium name="EnsemblPlants"/>
        </authorList>
    </citation>
    <scope>IDENTIFICATION</scope>
    <source>
        <strain evidence="3">cv. Bd21</strain>
    </source>
</reference>
<dbReference type="EnsemblPlants" id="PNT64925">
    <property type="protein sequence ID" value="PNT64925"/>
    <property type="gene ID" value="BRADI_4g35045v3"/>
</dbReference>
<dbReference type="Gramene" id="PNT64924">
    <property type="protein sequence ID" value="PNT64924"/>
    <property type="gene ID" value="BRADI_4g35045v3"/>
</dbReference>
<dbReference type="EMBL" id="CM000883">
    <property type="protein sequence ID" value="PNT64925.1"/>
    <property type="molecule type" value="Genomic_DNA"/>
</dbReference>
<dbReference type="AlphaFoldDB" id="A0A2K2CSC1"/>
<dbReference type="EnsemblPlants" id="PNT64923">
    <property type="protein sequence ID" value="PNT64923"/>
    <property type="gene ID" value="BRADI_4g35045v3"/>
</dbReference>
<dbReference type="Gramene" id="PNT64923">
    <property type="protein sequence ID" value="PNT64923"/>
    <property type="gene ID" value="BRADI_4g35045v3"/>
</dbReference>
<evidence type="ECO:0000313" key="4">
    <source>
        <dbReference type="Proteomes" id="UP000008810"/>
    </source>
</evidence>
<dbReference type="InParanoid" id="A0A2K2CSC1"/>
<keyword evidence="4" id="KW-1185">Reference proteome</keyword>
<organism evidence="2">
    <name type="scientific">Brachypodium distachyon</name>
    <name type="common">Purple false brome</name>
    <name type="synonym">Trachynia distachya</name>
    <dbReference type="NCBI Taxonomy" id="15368"/>
    <lineage>
        <taxon>Eukaryota</taxon>
        <taxon>Viridiplantae</taxon>
        <taxon>Streptophyta</taxon>
        <taxon>Embryophyta</taxon>
        <taxon>Tracheophyta</taxon>
        <taxon>Spermatophyta</taxon>
        <taxon>Magnoliopsida</taxon>
        <taxon>Liliopsida</taxon>
        <taxon>Poales</taxon>
        <taxon>Poaceae</taxon>
        <taxon>BOP clade</taxon>
        <taxon>Pooideae</taxon>
        <taxon>Stipodae</taxon>
        <taxon>Brachypodieae</taxon>
        <taxon>Brachypodium</taxon>
    </lineage>
</organism>
<dbReference type="Gramene" id="PNT64925">
    <property type="protein sequence ID" value="PNT64925"/>
    <property type="gene ID" value="BRADI_4g35045v3"/>
</dbReference>
<dbReference type="EnsemblPlants" id="PNT64924">
    <property type="protein sequence ID" value="PNT64924"/>
    <property type="gene ID" value="BRADI_4g35045v3"/>
</dbReference>
<dbReference type="Proteomes" id="UP000008810">
    <property type="component" value="Chromosome 4"/>
</dbReference>
<reference evidence="2" key="2">
    <citation type="submission" date="2017-06" db="EMBL/GenBank/DDBJ databases">
        <title>WGS assembly of Brachypodium distachyon.</title>
        <authorList>
            <consortium name="The International Brachypodium Initiative"/>
            <person name="Lucas S."/>
            <person name="Harmon-Smith M."/>
            <person name="Lail K."/>
            <person name="Tice H."/>
            <person name="Grimwood J."/>
            <person name="Bruce D."/>
            <person name="Barry K."/>
            <person name="Shu S."/>
            <person name="Lindquist E."/>
            <person name="Wang M."/>
            <person name="Pitluck S."/>
            <person name="Vogel J.P."/>
            <person name="Garvin D.F."/>
            <person name="Mockler T.C."/>
            <person name="Schmutz J."/>
            <person name="Rokhsar D."/>
            <person name="Bevan M.W."/>
        </authorList>
    </citation>
    <scope>NUCLEOTIDE SEQUENCE</scope>
    <source>
        <strain evidence="2">Bd21</strain>
    </source>
</reference>
<keyword evidence="1" id="KW-0472">Membrane</keyword>
<keyword evidence="1" id="KW-0812">Transmembrane</keyword>
<protein>
    <submittedName>
        <fullName evidence="2 3">Uncharacterized protein</fullName>
    </submittedName>
</protein>